<name>A0A0T5PBZ5_9RHOB</name>
<dbReference type="EMBL" id="CP031598">
    <property type="protein sequence ID" value="QEW26304.1"/>
    <property type="molecule type" value="Genomic_DNA"/>
</dbReference>
<protein>
    <submittedName>
        <fullName evidence="1">Uncharacterized protein</fullName>
    </submittedName>
</protein>
<evidence type="ECO:0000313" key="2">
    <source>
        <dbReference type="EMBL" id="QEW26304.1"/>
    </source>
</evidence>
<proteinExistence type="predicted"/>
<dbReference type="Proteomes" id="UP000051401">
    <property type="component" value="Unassembled WGS sequence"/>
</dbReference>
<dbReference type="RefSeq" id="WP_057813405.1">
    <property type="nucleotide sequence ID" value="NZ_CP031598.1"/>
</dbReference>
<dbReference type="AlphaFoldDB" id="A0A0T5PBZ5"/>
<gene>
    <name evidence="2" type="ORF">RIdsm_02102</name>
    <name evidence="1" type="ORF">XM52_03630</name>
</gene>
<sequence length="408" mass="45147">MLTGSGKGSGGAKKVRKMTEKDIDALTKRIILPSLPVSDEEMARATHQDKGQKLARQDRWSELARRIRYADESRLTTPGGETASLLLAYGARSDVVSAAEDALHDNAEPNPDGMEALEEVLEDEPGEYACALVVALAHLDIAWAWHSITFETAPEKSLNRAHEHLERAEEILAPYDGVALDAPSLLAAQCALNATNEKRGRHLAEDYAKLIELDPEGHRHMRAMGRHMVQFLRKSPNVLEIEARRIASQTSDEWQAGGYTWVYLDALTADPAAIELLDADFFIEGMENIIDRKLDQHVINQFAAFCAISMAPASQEKTLSSRGEATRQQLHDCLDWILSDYLQELHPLIWSQTLLAPGQIPMLPSRRALVVKGRQTALRIIAARFASEIADGSSIAFSPQGMYRLPAL</sequence>
<dbReference type="PATRIC" id="fig|540747.5.peg.2295"/>
<organism evidence="1 3">
    <name type="scientific">Roseovarius indicus</name>
    <dbReference type="NCBI Taxonomy" id="540747"/>
    <lineage>
        <taxon>Bacteria</taxon>
        <taxon>Pseudomonadati</taxon>
        <taxon>Pseudomonadota</taxon>
        <taxon>Alphaproteobacteria</taxon>
        <taxon>Rhodobacterales</taxon>
        <taxon>Roseobacteraceae</taxon>
        <taxon>Roseovarius</taxon>
    </lineage>
</organism>
<keyword evidence="3" id="KW-1185">Reference proteome</keyword>
<dbReference type="OrthoDB" id="7734559at2"/>
<reference evidence="1 3" key="1">
    <citation type="submission" date="2015-04" db="EMBL/GenBank/DDBJ databases">
        <title>The draft genome sequence of Roseovarius indicus B108T.</title>
        <authorList>
            <person name="Li G."/>
            <person name="Lai Q."/>
            <person name="Shao Z."/>
            <person name="Yan P."/>
        </authorList>
    </citation>
    <scope>NUCLEOTIDE SEQUENCE [LARGE SCALE GENOMIC DNA]</scope>
    <source>
        <strain evidence="1 3">B108</strain>
    </source>
</reference>
<dbReference type="KEGG" id="rid:RIdsm_02102"/>
<evidence type="ECO:0000313" key="3">
    <source>
        <dbReference type="Proteomes" id="UP000051401"/>
    </source>
</evidence>
<dbReference type="Proteomes" id="UP000325785">
    <property type="component" value="Chromosome"/>
</dbReference>
<dbReference type="EMBL" id="LAXI01000002">
    <property type="protein sequence ID" value="KRS18795.1"/>
    <property type="molecule type" value="Genomic_DNA"/>
</dbReference>
<evidence type="ECO:0000313" key="4">
    <source>
        <dbReference type="Proteomes" id="UP000325785"/>
    </source>
</evidence>
<accession>A0A0T5PBZ5</accession>
<evidence type="ECO:0000313" key="1">
    <source>
        <dbReference type="EMBL" id="KRS18795.1"/>
    </source>
</evidence>
<dbReference type="STRING" id="540747.SAMN04488031_103514"/>
<reference evidence="2 4" key="2">
    <citation type="submission" date="2018-08" db="EMBL/GenBank/DDBJ databases">
        <title>Genetic Globetrotter - A new plasmid hitch-hiking vast phylogenetic and geographic distances.</title>
        <authorList>
            <person name="Vollmers J."/>
            <person name="Petersen J."/>
        </authorList>
    </citation>
    <scope>NUCLEOTIDE SEQUENCE [LARGE SCALE GENOMIC DNA]</scope>
    <source>
        <strain evidence="2 4">DSM 26383</strain>
    </source>
</reference>